<evidence type="ECO:0000313" key="3">
    <source>
        <dbReference type="EMBL" id="MCP2357075.1"/>
    </source>
</evidence>
<dbReference type="RefSeq" id="WP_253744215.1">
    <property type="nucleotide sequence ID" value="NZ_BAABKA010000103.1"/>
</dbReference>
<dbReference type="InterPro" id="IPR006089">
    <property type="entry name" value="Acyl-CoA_DH_CS"/>
</dbReference>
<dbReference type="GO" id="GO:0003995">
    <property type="term" value="F:acyl-CoA dehydrogenase activity"/>
    <property type="evidence" value="ECO:0007669"/>
    <property type="project" value="InterPro"/>
</dbReference>
<protein>
    <submittedName>
        <fullName evidence="3">Alkylation response protein AidB-like acyl-CoA dehydrogenase</fullName>
    </submittedName>
</protein>
<comment type="caution">
    <text evidence="3">The sequence shown here is derived from an EMBL/GenBank/DDBJ whole genome shotgun (WGS) entry which is preliminary data.</text>
</comment>
<dbReference type="SUPFAM" id="SSF47203">
    <property type="entry name" value="Acyl-CoA dehydrogenase C-terminal domain-like"/>
    <property type="match status" value="1"/>
</dbReference>
<evidence type="ECO:0000256" key="1">
    <source>
        <dbReference type="ARBA" id="ARBA00022630"/>
    </source>
</evidence>
<dbReference type="EMBL" id="JAMZEB010000002">
    <property type="protein sequence ID" value="MCP2357075.1"/>
    <property type="molecule type" value="Genomic_DNA"/>
</dbReference>
<organism evidence="3 4">
    <name type="scientific">Nonomuraea thailandensis</name>
    <dbReference type="NCBI Taxonomy" id="1188745"/>
    <lineage>
        <taxon>Bacteria</taxon>
        <taxon>Bacillati</taxon>
        <taxon>Actinomycetota</taxon>
        <taxon>Actinomycetes</taxon>
        <taxon>Streptosporangiales</taxon>
        <taxon>Streptosporangiaceae</taxon>
        <taxon>Nonomuraea</taxon>
    </lineage>
</organism>
<evidence type="ECO:0000259" key="2">
    <source>
        <dbReference type="Pfam" id="PF00441"/>
    </source>
</evidence>
<dbReference type="InterPro" id="IPR009075">
    <property type="entry name" value="AcylCo_DH/oxidase_C"/>
</dbReference>
<dbReference type="Gene3D" id="1.20.140.10">
    <property type="entry name" value="Butyryl-CoA Dehydrogenase, subunit A, domain 3"/>
    <property type="match status" value="1"/>
</dbReference>
<dbReference type="InterPro" id="IPR036250">
    <property type="entry name" value="AcylCo_DH-like_C"/>
</dbReference>
<keyword evidence="1" id="KW-0285">Flavoprotein</keyword>
<proteinExistence type="predicted"/>
<accession>A0A9X2GFV9</accession>
<dbReference type="Proteomes" id="UP001139648">
    <property type="component" value="Unassembled WGS sequence"/>
</dbReference>
<dbReference type="AlphaFoldDB" id="A0A9X2GFV9"/>
<name>A0A9X2GFV9_9ACTN</name>
<dbReference type="PROSITE" id="PS00073">
    <property type="entry name" value="ACYL_COA_DH_2"/>
    <property type="match status" value="1"/>
</dbReference>
<dbReference type="Pfam" id="PF00441">
    <property type="entry name" value="Acyl-CoA_dh_1"/>
    <property type="match status" value="1"/>
</dbReference>
<feature type="domain" description="Acyl-CoA dehydrogenase/oxidase C-terminal" evidence="2">
    <location>
        <begin position="1"/>
        <end position="43"/>
    </location>
</feature>
<reference evidence="3" key="1">
    <citation type="submission" date="2022-06" db="EMBL/GenBank/DDBJ databases">
        <title>Sequencing the genomes of 1000 actinobacteria strains.</title>
        <authorList>
            <person name="Klenk H.-P."/>
        </authorList>
    </citation>
    <scope>NUCLEOTIDE SEQUENCE</scope>
    <source>
        <strain evidence="3">DSM 46694</strain>
    </source>
</reference>
<evidence type="ECO:0000313" key="4">
    <source>
        <dbReference type="Proteomes" id="UP001139648"/>
    </source>
</evidence>
<keyword evidence="4" id="KW-1185">Reference proteome</keyword>
<gene>
    <name evidence="3" type="ORF">HD597_004095</name>
</gene>
<sequence length="53" mass="5796">MQICGSLGISGDVLLGRFLREVRPFRVYDGPTETHKWAIARRALKDAAPASPA</sequence>